<name>A0A1F7YA12_9BACT</name>
<dbReference type="EMBL" id="MGGI01000038">
    <property type="protein sequence ID" value="OGM23719.1"/>
    <property type="molecule type" value="Genomic_DNA"/>
</dbReference>
<evidence type="ECO:0000313" key="3">
    <source>
        <dbReference type="Proteomes" id="UP000178851"/>
    </source>
</evidence>
<reference evidence="2 3" key="1">
    <citation type="journal article" date="2016" name="Nat. Commun.">
        <title>Thousands of microbial genomes shed light on interconnected biogeochemical processes in an aquifer system.</title>
        <authorList>
            <person name="Anantharaman K."/>
            <person name="Brown C.T."/>
            <person name="Hug L.A."/>
            <person name="Sharon I."/>
            <person name="Castelle C.J."/>
            <person name="Probst A.J."/>
            <person name="Thomas B.C."/>
            <person name="Singh A."/>
            <person name="Wilkins M.J."/>
            <person name="Karaoz U."/>
            <person name="Brodie E.L."/>
            <person name="Williams K.H."/>
            <person name="Hubbard S.S."/>
            <person name="Banfield J.F."/>
        </authorList>
    </citation>
    <scope>NUCLEOTIDE SEQUENCE [LARGE SCALE GENOMIC DNA]</scope>
</reference>
<dbReference type="Proteomes" id="UP000178851">
    <property type="component" value="Unassembled WGS sequence"/>
</dbReference>
<gene>
    <name evidence="2" type="ORF">A2627_02085</name>
</gene>
<accession>A0A1F7YA12</accession>
<evidence type="ECO:0000313" key="2">
    <source>
        <dbReference type="EMBL" id="OGM23719.1"/>
    </source>
</evidence>
<protein>
    <submittedName>
        <fullName evidence="2">Uncharacterized protein</fullName>
    </submittedName>
</protein>
<organism evidence="2 3">
    <name type="scientific">Candidatus Woesebacteria bacterium RIFCSPHIGHO2_01_FULL_39_28</name>
    <dbReference type="NCBI Taxonomy" id="1802496"/>
    <lineage>
        <taxon>Bacteria</taxon>
        <taxon>Candidatus Woeseibacteriota</taxon>
    </lineage>
</organism>
<sequence>MATTPEIKGQIPSEISIPEVPEQVEQVGEMANVTPQQPPTTINDQKAKPVADDQTVQPVHQSSTKTIKIPADDQAALAALSKGSDTDSITWFANFWLRVIKRAWTAGWQIIFGR</sequence>
<dbReference type="AlphaFoldDB" id="A0A1F7YA12"/>
<feature type="compositionally biased region" description="Polar residues" evidence="1">
    <location>
        <begin position="54"/>
        <end position="65"/>
    </location>
</feature>
<comment type="caution">
    <text evidence="2">The sequence shown here is derived from an EMBL/GenBank/DDBJ whole genome shotgun (WGS) entry which is preliminary data.</text>
</comment>
<feature type="compositionally biased region" description="Polar residues" evidence="1">
    <location>
        <begin position="33"/>
        <end position="44"/>
    </location>
</feature>
<feature type="region of interest" description="Disordered" evidence="1">
    <location>
        <begin position="32"/>
        <end position="65"/>
    </location>
</feature>
<evidence type="ECO:0000256" key="1">
    <source>
        <dbReference type="SAM" id="MobiDB-lite"/>
    </source>
</evidence>
<proteinExistence type="predicted"/>